<comment type="subcellular location">
    <subcellularLocation>
        <location evidence="2">Golgi apparatus membrane</location>
    </subcellularLocation>
</comment>
<protein>
    <recommendedName>
        <fullName evidence="15">furin</fullName>
        <ecNumber evidence="15">3.4.21.75</ecNumber>
    </recommendedName>
</protein>
<reference evidence="21 22" key="1">
    <citation type="submission" date="2024-03" db="EMBL/GenBank/DDBJ databases">
        <title>The genome assembly and annotation of the cricket Gryllus longicercus Weissman &amp; Gray.</title>
        <authorList>
            <person name="Szrajer S."/>
            <person name="Gray D."/>
            <person name="Ylla G."/>
        </authorList>
    </citation>
    <scope>NUCLEOTIDE SEQUENCE [LARGE SCALE GENOMIC DNA]</scope>
    <source>
        <strain evidence="21">DAG 2021-001</strain>
        <tissue evidence="21">Whole body minus gut</tissue>
    </source>
</reference>
<name>A0AAN9VRH6_9ORTH</name>
<evidence type="ECO:0000256" key="5">
    <source>
        <dbReference type="ARBA" id="ARBA00022685"/>
    </source>
</evidence>
<feature type="active site" description="Charge relay system" evidence="16 17">
    <location>
        <position position="191"/>
    </location>
</feature>
<dbReference type="PROSITE" id="PS51892">
    <property type="entry name" value="SUBTILASE"/>
    <property type="match status" value="1"/>
</dbReference>
<keyword evidence="11" id="KW-0865">Zymogen</keyword>
<dbReference type="GO" id="GO:0000139">
    <property type="term" value="C:Golgi membrane"/>
    <property type="evidence" value="ECO:0007669"/>
    <property type="project" value="UniProtKB-SubCell"/>
</dbReference>
<dbReference type="PANTHER" id="PTHR42884:SF14">
    <property type="entry name" value="NEUROENDOCRINE CONVERTASE 1"/>
    <property type="match status" value="1"/>
</dbReference>
<comment type="caution">
    <text evidence="21">The sequence shown here is derived from an EMBL/GenBank/DDBJ whole genome shotgun (WGS) entry which is preliminary data.</text>
</comment>
<evidence type="ECO:0000256" key="16">
    <source>
        <dbReference type="PIRSR" id="PIRSR615500-1"/>
    </source>
</evidence>
<keyword evidence="5" id="KW-0165">Cleavage on pair of basic residues</keyword>
<evidence type="ECO:0000256" key="18">
    <source>
        <dbReference type="SAM" id="MobiDB-lite"/>
    </source>
</evidence>
<evidence type="ECO:0000313" key="21">
    <source>
        <dbReference type="EMBL" id="KAK7866825.1"/>
    </source>
</evidence>
<dbReference type="Proteomes" id="UP001378592">
    <property type="component" value="Unassembled WGS sequence"/>
</dbReference>
<keyword evidence="13" id="KW-0325">Glycoprotein</keyword>
<dbReference type="InterPro" id="IPR034182">
    <property type="entry name" value="Kexin/furin"/>
</dbReference>
<evidence type="ECO:0000313" key="22">
    <source>
        <dbReference type="Proteomes" id="UP001378592"/>
    </source>
</evidence>
<dbReference type="SUPFAM" id="SSF52743">
    <property type="entry name" value="Subtilisin-like"/>
    <property type="match status" value="1"/>
</dbReference>
<dbReference type="InterPro" id="IPR008979">
    <property type="entry name" value="Galactose-bd-like_sf"/>
</dbReference>
<dbReference type="PROSITE" id="PS00137">
    <property type="entry name" value="SUBTILASE_HIS"/>
    <property type="match status" value="1"/>
</dbReference>
<keyword evidence="4 17" id="KW-0645">Protease</keyword>
<dbReference type="AlphaFoldDB" id="A0AAN9VRH6"/>
<dbReference type="PROSITE" id="PS00136">
    <property type="entry name" value="SUBTILASE_ASP"/>
    <property type="match status" value="1"/>
</dbReference>
<evidence type="ECO:0000256" key="6">
    <source>
        <dbReference type="ARBA" id="ARBA00022729"/>
    </source>
</evidence>
<dbReference type="Gene3D" id="3.40.50.200">
    <property type="entry name" value="Peptidase S8/S53 domain"/>
    <property type="match status" value="1"/>
</dbReference>
<dbReference type="PRINTS" id="PR00723">
    <property type="entry name" value="SUBTILISIN"/>
</dbReference>
<dbReference type="InterPro" id="IPR002884">
    <property type="entry name" value="P_dom"/>
</dbReference>
<dbReference type="PROSITE" id="PS00138">
    <property type="entry name" value="SUBTILASE_SER"/>
    <property type="match status" value="1"/>
</dbReference>
<evidence type="ECO:0000256" key="4">
    <source>
        <dbReference type="ARBA" id="ARBA00022670"/>
    </source>
</evidence>
<evidence type="ECO:0000256" key="17">
    <source>
        <dbReference type="PROSITE-ProRule" id="PRU01240"/>
    </source>
</evidence>
<dbReference type="PANTHER" id="PTHR42884">
    <property type="entry name" value="PROPROTEIN CONVERTASE SUBTILISIN/KEXIN-RELATED"/>
    <property type="match status" value="1"/>
</dbReference>
<dbReference type="InterPro" id="IPR000209">
    <property type="entry name" value="Peptidase_S8/S53_dom"/>
</dbReference>
<accession>A0AAN9VRH6</accession>
<dbReference type="GO" id="GO:0004252">
    <property type="term" value="F:serine-type endopeptidase activity"/>
    <property type="evidence" value="ECO:0007669"/>
    <property type="project" value="UniProtKB-UniRule"/>
</dbReference>
<dbReference type="SUPFAM" id="SSF54897">
    <property type="entry name" value="Protease propeptides/inhibitors"/>
    <property type="match status" value="1"/>
</dbReference>
<dbReference type="Gene3D" id="2.60.120.260">
    <property type="entry name" value="Galactose-binding domain-like"/>
    <property type="match status" value="1"/>
</dbReference>
<feature type="region of interest" description="Disordered" evidence="18">
    <location>
        <begin position="201"/>
        <end position="228"/>
    </location>
</feature>
<dbReference type="InterPro" id="IPR038466">
    <property type="entry name" value="S8_pro-domain_sf"/>
</dbReference>
<dbReference type="GO" id="GO:0016486">
    <property type="term" value="P:peptide hormone processing"/>
    <property type="evidence" value="ECO:0007669"/>
    <property type="project" value="TreeGrafter"/>
</dbReference>
<evidence type="ECO:0000256" key="2">
    <source>
        <dbReference type="ARBA" id="ARBA00004394"/>
    </source>
</evidence>
<keyword evidence="8 17" id="KW-0720">Serine protease</keyword>
<feature type="region of interest" description="Disordered" evidence="18">
    <location>
        <begin position="642"/>
        <end position="681"/>
    </location>
</feature>
<organism evidence="21 22">
    <name type="scientific">Gryllus longicercus</name>
    <dbReference type="NCBI Taxonomy" id="2509291"/>
    <lineage>
        <taxon>Eukaryota</taxon>
        <taxon>Metazoa</taxon>
        <taxon>Ecdysozoa</taxon>
        <taxon>Arthropoda</taxon>
        <taxon>Hexapoda</taxon>
        <taxon>Insecta</taxon>
        <taxon>Pterygota</taxon>
        <taxon>Neoptera</taxon>
        <taxon>Polyneoptera</taxon>
        <taxon>Orthoptera</taxon>
        <taxon>Ensifera</taxon>
        <taxon>Gryllidea</taxon>
        <taxon>Grylloidea</taxon>
        <taxon>Gryllidae</taxon>
        <taxon>Gryllinae</taxon>
        <taxon>Gryllus</taxon>
    </lineage>
</organism>
<dbReference type="InterPro" id="IPR015500">
    <property type="entry name" value="Peptidase_S8_subtilisin-rel"/>
</dbReference>
<evidence type="ECO:0000256" key="19">
    <source>
        <dbReference type="SAM" id="SignalP"/>
    </source>
</evidence>
<dbReference type="InterPro" id="IPR032815">
    <property type="entry name" value="S8_pro-domain"/>
</dbReference>
<evidence type="ECO:0000256" key="7">
    <source>
        <dbReference type="ARBA" id="ARBA00022801"/>
    </source>
</evidence>
<dbReference type="Pfam" id="PF16470">
    <property type="entry name" value="S8_pro-domain"/>
    <property type="match status" value="1"/>
</dbReference>
<evidence type="ECO:0000256" key="11">
    <source>
        <dbReference type="ARBA" id="ARBA00023145"/>
    </source>
</evidence>
<dbReference type="InterPro" id="IPR023827">
    <property type="entry name" value="Peptidase_S8_Asp-AS"/>
</dbReference>
<comment type="cofactor">
    <cofactor evidence="1">
        <name>Ca(2+)</name>
        <dbReference type="ChEBI" id="CHEBI:29108"/>
    </cofactor>
</comment>
<evidence type="ECO:0000256" key="15">
    <source>
        <dbReference type="ARBA" id="ARBA00038993"/>
    </source>
</evidence>
<keyword evidence="12" id="KW-1015">Disulfide bond</keyword>
<keyword evidence="22" id="KW-1185">Reference proteome</keyword>
<keyword evidence="7 17" id="KW-0378">Hydrolase</keyword>
<evidence type="ECO:0000256" key="12">
    <source>
        <dbReference type="ARBA" id="ARBA00023157"/>
    </source>
</evidence>
<dbReference type="InterPro" id="IPR036852">
    <property type="entry name" value="Peptidase_S8/S53_dom_sf"/>
</dbReference>
<dbReference type="Pfam" id="PF00082">
    <property type="entry name" value="Peptidase_S8"/>
    <property type="match status" value="1"/>
</dbReference>
<evidence type="ECO:0000256" key="9">
    <source>
        <dbReference type="ARBA" id="ARBA00022837"/>
    </source>
</evidence>
<comment type="catalytic activity">
    <reaction evidence="14">
        <text>Release of mature proteins from their proproteins by cleavage of -Arg-Xaa-Yaa-Arg-|-Zaa- bonds, where Xaa can be any amino acid and Yaa is Arg or Lys. Releases albumin, complement component C3 and von Willebrand factor from their respective precursors.</text>
        <dbReference type="EC" id="3.4.21.75"/>
    </reaction>
</comment>
<evidence type="ECO:0000256" key="13">
    <source>
        <dbReference type="ARBA" id="ARBA00023180"/>
    </source>
</evidence>
<dbReference type="Pfam" id="PF01483">
    <property type="entry name" value="P_proprotein"/>
    <property type="match status" value="1"/>
</dbReference>
<evidence type="ECO:0000256" key="10">
    <source>
        <dbReference type="ARBA" id="ARBA00023034"/>
    </source>
</evidence>
<keyword evidence="9" id="KW-0106">Calcium</keyword>
<keyword evidence="10" id="KW-0333">Golgi apparatus</keyword>
<feature type="active site" description="Charge relay system" evidence="16 17">
    <location>
        <position position="232"/>
    </location>
</feature>
<feature type="domain" description="P/Homo B" evidence="20">
    <location>
        <begin position="482"/>
        <end position="622"/>
    </location>
</feature>
<dbReference type="GO" id="GO:0005615">
    <property type="term" value="C:extracellular space"/>
    <property type="evidence" value="ECO:0007669"/>
    <property type="project" value="TreeGrafter"/>
</dbReference>
<dbReference type="Gene3D" id="3.30.70.850">
    <property type="entry name" value="Peptidase S8, pro-domain"/>
    <property type="match status" value="1"/>
</dbReference>
<evidence type="ECO:0000256" key="3">
    <source>
        <dbReference type="ARBA" id="ARBA00005325"/>
    </source>
</evidence>
<evidence type="ECO:0000256" key="8">
    <source>
        <dbReference type="ARBA" id="ARBA00022825"/>
    </source>
</evidence>
<dbReference type="InterPro" id="IPR023828">
    <property type="entry name" value="Peptidase_S8_Ser-AS"/>
</dbReference>
<feature type="active site" description="Charge relay system" evidence="16 17">
    <location>
        <position position="406"/>
    </location>
</feature>
<dbReference type="SUPFAM" id="SSF49785">
    <property type="entry name" value="Galactose-binding domain-like"/>
    <property type="match status" value="1"/>
</dbReference>
<dbReference type="FunFam" id="2.60.120.260:FF:000006">
    <property type="entry name" value="Proprotein convertase subtilisin/kexin type 5"/>
    <property type="match status" value="1"/>
</dbReference>
<dbReference type="CDD" id="cd04059">
    <property type="entry name" value="Peptidases_S8_Protein_convertases_Kexins_Furin-like"/>
    <property type="match status" value="1"/>
</dbReference>
<dbReference type="FunFam" id="3.40.50.200:FF:000001">
    <property type="entry name" value="Furin 2, isoform B"/>
    <property type="match status" value="1"/>
</dbReference>
<dbReference type="GO" id="GO:0043005">
    <property type="term" value="C:neuron projection"/>
    <property type="evidence" value="ECO:0007669"/>
    <property type="project" value="TreeGrafter"/>
</dbReference>
<dbReference type="EMBL" id="JAZDUA010000135">
    <property type="protein sequence ID" value="KAK7866825.1"/>
    <property type="molecule type" value="Genomic_DNA"/>
</dbReference>
<feature type="signal peptide" evidence="19">
    <location>
        <begin position="1"/>
        <end position="23"/>
    </location>
</feature>
<evidence type="ECO:0000259" key="20">
    <source>
        <dbReference type="PROSITE" id="PS51829"/>
    </source>
</evidence>
<evidence type="ECO:0000256" key="14">
    <source>
        <dbReference type="ARBA" id="ARBA00035756"/>
    </source>
</evidence>
<dbReference type="PROSITE" id="PS51829">
    <property type="entry name" value="P_HOMO_B"/>
    <property type="match status" value="1"/>
</dbReference>
<dbReference type="InterPro" id="IPR022398">
    <property type="entry name" value="Peptidase_S8_His-AS"/>
</dbReference>
<feature type="chain" id="PRO_5042947523" description="furin" evidence="19">
    <location>
        <begin position="24"/>
        <end position="746"/>
    </location>
</feature>
<gene>
    <name evidence="21" type="ORF">R5R35_005255</name>
</gene>
<evidence type="ECO:0000256" key="1">
    <source>
        <dbReference type="ARBA" id="ARBA00001913"/>
    </source>
</evidence>
<feature type="compositionally biased region" description="Low complexity" evidence="18">
    <location>
        <begin position="652"/>
        <end position="661"/>
    </location>
</feature>
<keyword evidence="6 19" id="KW-0732">Signal</keyword>
<sequence>MQCVWRWGVALLGLAALAGAAGAGPPGGGGGGGRHRGQETAQRFSNEWVVRLEGGPRAARALADELGYDFHGHVLGFEDTYRMVKSDHPRVHKRAHSRLTQRLAADARVVWAEQQFAKQRVKRSPPPPRSRRADLAVPLRDPALFNDELWSEQWYLQDTRTRTDLPKLDLHVLPLYALGVSGRGVRVSVLDDGVEHRHDDLRANYDPEISYDANDDDDDPTPRYDDGATNAHGTRCAGEIAMVANNGKCGVGVAFNARIGGVRLLDGEVNDRVEGTALGYAHKLVDIYSASWGPNDDGKTVEGPGTLALEALERGIREGRGGRGAIYVWASGNGGSRGDNCDCDGYIGSIYTLAVGSASQRGQFPWYGERCAATMATTYSSGAYTDQMIATTDLGNTCTVKHTGTSASAPLAAGIIALALEVNPELTWRDVQHLVVWTSEYAPLSDNEGWRRTAAGFWVNTRFGFGLMNAAALVAHAANWTTVPPAALCLVPATSGGNATLRAGGRVEVAFDTDACAGTDDEVNYLEHVQVEVNIDYPIRGELQVFLTSPSGTRVQLLGLRRLDDSAEGFAGWRFLSVLTWGERPRGRWLLQVHADPEGAAGKLGAGRVGACALLLHGTRRPPAHFANGPRLYDAHYNRVNRKTKKEEHSETTQSTEQQPESDIKPVVEGPEPADSPPAPAVPQYLELLQQQKGVSPLDWNDLEGLSLAMRESQRRATTRATSEETQTRNSVSRRWLQEVFHLMWA</sequence>
<dbReference type="EC" id="3.4.21.75" evidence="15"/>
<feature type="region of interest" description="Disordered" evidence="18">
    <location>
        <begin position="711"/>
        <end position="730"/>
    </location>
</feature>
<proteinExistence type="inferred from homology"/>
<comment type="similarity">
    <text evidence="3">Belongs to the peptidase S8 family. Furin subfamily.</text>
</comment>